<keyword evidence="3" id="KW-1185">Reference proteome</keyword>
<dbReference type="OrthoDB" id="7958481at2"/>
<evidence type="ECO:0000313" key="3">
    <source>
        <dbReference type="Proteomes" id="UP000288603"/>
    </source>
</evidence>
<proteinExistence type="predicted"/>
<evidence type="ECO:0000313" key="2">
    <source>
        <dbReference type="EMBL" id="RWZ58283.1"/>
    </source>
</evidence>
<dbReference type="InterPro" id="IPR000073">
    <property type="entry name" value="AB_hydrolase_1"/>
</dbReference>
<accession>A0A3S3ZJF5</accession>
<keyword evidence="2" id="KW-0378">Hydrolase</keyword>
<sequence length="298" mass="32560">MDVERPRGRPLMPVTMVDDVRIHFEVTGDERGEPLVLIGGGATQLIDWRDEFVDLLVAEGFQVIRFDHRDTGLSQRFGGVGDVDGGYSVAEAAEDVLRILDTIGLPSAHLAGHSMGAIMAQYLALDHAHRVRSIVLLSSIPGLDPVYLSAAEAATAESTPVAAEALAREDAIEQFVGYQRSMHAPAFEFDEEDERRHAARQIDRGYEPNGFLRHGAALVRATDRLERLRSLSIPVAVVHGSEDTLLLPLAAELTAEAVPGAELRIFEGMGHRLERTLWPDYVDIIVRTARRATGGTDA</sequence>
<dbReference type="InterPro" id="IPR029058">
    <property type="entry name" value="AB_hydrolase_fold"/>
</dbReference>
<gene>
    <name evidence="2" type="ORF">ELQ92_14765</name>
</gene>
<dbReference type="EMBL" id="RZNC01000007">
    <property type="protein sequence ID" value="RWZ58283.1"/>
    <property type="molecule type" value="Genomic_DNA"/>
</dbReference>
<comment type="caution">
    <text evidence="2">The sequence shown here is derived from an EMBL/GenBank/DDBJ whole genome shotgun (WGS) entry which is preliminary data.</text>
</comment>
<dbReference type="GO" id="GO:0046503">
    <property type="term" value="P:glycerolipid catabolic process"/>
    <property type="evidence" value="ECO:0007669"/>
    <property type="project" value="TreeGrafter"/>
</dbReference>
<dbReference type="PANTHER" id="PTHR43433:SF5">
    <property type="entry name" value="AB HYDROLASE-1 DOMAIN-CONTAINING PROTEIN"/>
    <property type="match status" value="1"/>
</dbReference>
<dbReference type="GO" id="GO:0004806">
    <property type="term" value="F:triacylglycerol lipase activity"/>
    <property type="evidence" value="ECO:0007669"/>
    <property type="project" value="TreeGrafter"/>
</dbReference>
<organism evidence="2 3">
    <name type="scientific">Labedella populi</name>
    <dbReference type="NCBI Taxonomy" id="2498850"/>
    <lineage>
        <taxon>Bacteria</taxon>
        <taxon>Bacillati</taxon>
        <taxon>Actinomycetota</taxon>
        <taxon>Actinomycetes</taxon>
        <taxon>Micrococcales</taxon>
        <taxon>Microbacteriaceae</taxon>
        <taxon>Labedella</taxon>
    </lineage>
</organism>
<dbReference type="Proteomes" id="UP000288603">
    <property type="component" value="Unassembled WGS sequence"/>
</dbReference>
<dbReference type="InterPro" id="IPR050471">
    <property type="entry name" value="AB_hydrolase"/>
</dbReference>
<dbReference type="Gene3D" id="3.40.50.1820">
    <property type="entry name" value="alpha/beta hydrolase"/>
    <property type="match status" value="1"/>
</dbReference>
<dbReference type="AlphaFoldDB" id="A0A3S3ZJF5"/>
<dbReference type="Pfam" id="PF00561">
    <property type="entry name" value="Abhydrolase_1"/>
    <property type="match status" value="1"/>
</dbReference>
<feature type="domain" description="AB hydrolase-1" evidence="1">
    <location>
        <begin position="34"/>
        <end position="271"/>
    </location>
</feature>
<dbReference type="PANTHER" id="PTHR43433">
    <property type="entry name" value="HYDROLASE, ALPHA/BETA FOLD FAMILY PROTEIN"/>
    <property type="match status" value="1"/>
</dbReference>
<name>A0A3S3ZJF5_9MICO</name>
<evidence type="ECO:0000259" key="1">
    <source>
        <dbReference type="Pfam" id="PF00561"/>
    </source>
</evidence>
<protein>
    <submittedName>
        <fullName evidence="2">Alpha/beta hydrolase</fullName>
    </submittedName>
</protein>
<reference evidence="2 3" key="1">
    <citation type="submission" date="2018-12" db="EMBL/GenBank/DDBJ databases">
        <authorList>
            <person name="Li F."/>
        </authorList>
    </citation>
    <scope>NUCLEOTIDE SEQUENCE [LARGE SCALE GENOMIC DNA]</scope>
    <source>
        <strain evidence="2 3">8H24J-4-2</strain>
    </source>
</reference>
<dbReference type="SUPFAM" id="SSF53474">
    <property type="entry name" value="alpha/beta-Hydrolases"/>
    <property type="match status" value="1"/>
</dbReference>